<organism evidence="1 2">
    <name type="scientific">Lampropedia aestuarii</name>
    <dbReference type="NCBI Taxonomy" id="2562762"/>
    <lineage>
        <taxon>Bacteria</taxon>
        <taxon>Pseudomonadati</taxon>
        <taxon>Pseudomonadota</taxon>
        <taxon>Betaproteobacteria</taxon>
        <taxon>Burkholderiales</taxon>
        <taxon>Comamonadaceae</taxon>
        <taxon>Lampropedia</taxon>
    </lineage>
</organism>
<accession>A0A4S5BKV5</accession>
<dbReference type="AlphaFoldDB" id="A0A4S5BKV5"/>
<keyword evidence="2" id="KW-1185">Reference proteome</keyword>
<dbReference type="EMBL" id="SSWX01000022">
    <property type="protein sequence ID" value="THJ31583.1"/>
    <property type="molecule type" value="Genomic_DNA"/>
</dbReference>
<dbReference type="RefSeq" id="WP_136407455.1">
    <property type="nucleotide sequence ID" value="NZ_SSWX01000022.1"/>
</dbReference>
<comment type="caution">
    <text evidence="1">The sequence shown here is derived from an EMBL/GenBank/DDBJ whole genome shotgun (WGS) entry which is preliminary data.</text>
</comment>
<evidence type="ECO:0000313" key="1">
    <source>
        <dbReference type="EMBL" id="THJ31583.1"/>
    </source>
</evidence>
<dbReference type="InterPro" id="IPR014894">
    <property type="entry name" value="DcrB/EagT6"/>
</dbReference>
<gene>
    <name evidence="1" type="ORF">E8K88_14820</name>
</gene>
<dbReference type="Pfam" id="PF08786">
    <property type="entry name" value="DcrB"/>
    <property type="match status" value="1"/>
</dbReference>
<reference evidence="1 2" key="1">
    <citation type="submission" date="2019-04" db="EMBL/GenBank/DDBJ databases">
        <title>Lampropedia sp YIM MLB12 draf genome.</title>
        <authorList>
            <person name="Wang Y.-X."/>
        </authorList>
    </citation>
    <scope>NUCLEOTIDE SEQUENCE [LARGE SCALE GENOMIC DNA]</scope>
    <source>
        <strain evidence="1 2">YIM MLB12</strain>
    </source>
</reference>
<dbReference type="OrthoDB" id="8775251at2"/>
<protein>
    <submittedName>
        <fullName evidence="1">DUF1795 domain-containing protein</fullName>
    </submittedName>
</protein>
<evidence type="ECO:0000313" key="2">
    <source>
        <dbReference type="Proteomes" id="UP000306236"/>
    </source>
</evidence>
<name>A0A4S5BKV5_9BURK</name>
<dbReference type="SUPFAM" id="SSF55724">
    <property type="entry name" value="Mog1p/PsbP-like"/>
    <property type="match status" value="1"/>
</dbReference>
<dbReference type="InterPro" id="IPR016123">
    <property type="entry name" value="Mog1/PsbP_a/b/a-sand"/>
</dbReference>
<dbReference type="Proteomes" id="UP000306236">
    <property type="component" value="Unassembled WGS sequence"/>
</dbReference>
<dbReference type="Gene3D" id="3.40.1000.10">
    <property type="entry name" value="Mog1/PsbP, alpha/beta/alpha sandwich"/>
    <property type="match status" value="1"/>
</dbReference>
<proteinExistence type="predicted"/>
<sequence>MKYIVNEGNFDIPDGLTDKTVNMLMTPDGQHVSYTMTRDKLQEGESLQDFINRQLKELSRQVSKFNELERLETPFANSPQPGWDIKSFFKQNGREFHQRQMVVLLRDERHVFIVTGTAFNAWSDSDLAAWQTMLKHSQLY</sequence>